<dbReference type="InterPro" id="IPR036388">
    <property type="entry name" value="WH-like_DNA-bd_sf"/>
</dbReference>
<feature type="domain" description="Cullin family profile" evidence="7">
    <location>
        <begin position="494"/>
        <end position="751"/>
    </location>
</feature>
<dbReference type="GO" id="GO:0031625">
    <property type="term" value="F:ubiquitin protein ligase binding"/>
    <property type="evidence" value="ECO:0007669"/>
    <property type="project" value="InterPro"/>
</dbReference>
<dbReference type="OrthoDB" id="27073at2759"/>
<dbReference type="AlphaFoldDB" id="A0A6G1IJS7"/>
<dbReference type="GO" id="GO:0006511">
    <property type="term" value="P:ubiquitin-dependent protein catabolic process"/>
    <property type="evidence" value="ECO:0007669"/>
    <property type="project" value="InterPro"/>
</dbReference>
<dbReference type="SMART" id="SM00182">
    <property type="entry name" value="CULLIN"/>
    <property type="match status" value="1"/>
</dbReference>
<dbReference type="Gene3D" id="3.30.230.130">
    <property type="entry name" value="Cullin, Chain C, Domain 2"/>
    <property type="match status" value="1"/>
</dbReference>
<feature type="compositionally biased region" description="Low complexity" evidence="6">
    <location>
        <begin position="29"/>
        <end position="38"/>
    </location>
</feature>
<gene>
    <name evidence="8" type="ORF">K458DRAFT_376355</name>
</gene>
<feature type="compositionally biased region" description="Basic and acidic residues" evidence="6">
    <location>
        <begin position="41"/>
        <end position="53"/>
    </location>
</feature>
<feature type="region of interest" description="Disordered" evidence="6">
    <location>
        <begin position="89"/>
        <end position="117"/>
    </location>
</feature>
<dbReference type="PANTHER" id="PTHR11932">
    <property type="entry name" value="CULLIN"/>
    <property type="match status" value="1"/>
</dbReference>
<evidence type="ECO:0000256" key="6">
    <source>
        <dbReference type="SAM" id="MobiDB-lite"/>
    </source>
</evidence>
<reference evidence="8" key="1">
    <citation type="journal article" date="2020" name="Stud. Mycol.">
        <title>101 Dothideomycetes genomes: a test case for predicting lifestyles and emergence of pathogens.</title>
        <authorList>
            <person name="Haridas S."/>
            <person name="Albert R."/>
            <person name="Binder M."/>
            <person name="Bloem J."/>
            <person name="Labutti K."/>
            <person name="Salamov A."/>
            <person name="Andreopoulos B."/>
            <person name="Baker S."/>
            <person name="Barry K."/>
            <person name="Bills G."/>
            <person name="Bluhm B."/>
            <person name="Cannon C."/>
            <person name="Castanera R."/>
            <person name="Culley D."/>
            <person name="Daum C."/>
            <person name="Ezra D."/>
            <person name="Gonzalez J."/>
            <person name="Henrissat B."/>
            <person name="Kuo A."/>
            <person name="Liang C."/>
            <person name="Lipzen A."/>
            <person name="Lutzoni F."/>
            <person name="Magnuson J."/>
            <person name="Mondo S."/>
            <person name="Nolan M."/>
            <person name="Ohm R."/>
            <person name="Pangilinan J."/>
            <person name="Park H.-J."/>
            <person name="Ramirez L."/>
            <person name="Alfaro M."/>
            <person name="Sun H."/>
            <person name="Tritt A."/>
            <person name="Yoshinaga Y."/>
            <person name="Zwiers L.-H."/>
            <person name="Turgeon B."/>
            <person name="Goodwin S."/>
            <person name="Spatafora J."/>
            <person name="Crous P."/>
            <person name="Grigoriev I."/>
        </authorList>
    </citation>
    <scope>NUCLEOTIDE SEQUENCE</scope>
    <source>
        <strain evidence="8">CBS 122367</strain>
    </source>
</reference>
<accession>A0A6G1IJS7</accession>
<evidence type="ECO:0000256" key="1">
    <source>
        <dbReference type="ARBA" id="ARBA00006019"/>
    </source>
</evidence>
<dbReference type="SUPFAM" id="SSF74788">
    <property type="entry name" value="Cullin repeat-like"/>
    <property type="match status" value="1"/>
</dbReference>
<evidence type="ECO:0000256" key="3">
    <source>
        <dbReference type="ARBA" id="ARBA00022843"/>
    </source>
</evidence>
<organism evidence="8 9">
    <name type="scientific">Lentithecium fluviatile CBS 122367</name>
    <dbReference type="NCBI Taxonomy" id="1168545"/>
    <lineage>
        <taxon>Eukaryota</taxon>
        <taxon>Fungi</taxon>
        <taxon>Dikarya</taxon>
        <taxon>Ascomycota</taxon>
        <taxon>Pezizomycotina</taxon>
        <taxon>Dothideomycetes</taxon>
        <taxon>Pleosporomycetidae</taxon>
        <taxon>Pleosporales</taxon>
        <taxon>Massarineae</taxon>
        <taxon>Lentitheciaceae</taxon>
        <taxon>Lentithecium</taxon>
    </lineage>
</organism>
<comment type="similarity">
    <text evidence="1 4 5">Belongs to the cullin family.</text>
</comment>
<dbReference type="SUPFAM" id="SSF46785">
    <property type="entry name" value="Winged helix' DNA-binding domain"/>
    <property type="match status" value="1"/>
</dbReference>
<evidence type="ECO:0000313" key="9">
    <source>
        <dbReference type="Proteomes" id="UP000799291"/>
    </source>
</evidence>
<dbReference type="InterPro" id="IPR045093">
    <property type="entry name" value="Cullin"/>
</dbReference>
<keyword evidence="3" id="KW-0832">Ubl conjugation</keyword>
<dbReference type="PROSITE" id="PS50069">
    <property type="entry name" value="CULLIN_2"/>
    <property type="match status" value="1"/>
</dbReference>
<dbReference type="InterPro" id="IPR019559">
    <property type="entry name" value="Cullin_neddylation_domain"/>
</dbReference>
<dbReference type="Gene3D" id="1.20.1310.10">
    <property type="entry name" value="Cullin Repeats"/>
    <property type="match status" value="4"/>
</dbReference>
<dbReference type="EMBL" id="MU005611">
    <property type="protein sequence ID" value="KAF2678497.1"/>
    <property type="molecule type" value="Genomic_DNA"/>
</dbReference>
<dbReference type="Proteomes" id="UP000799291">
    <property type="component" value="Unassembled WGS sequence"/>
</dbReference>
<dbReference type="FunFam" id="1.20.1310.10:FF:000035">
    <property type="entry name" value="Ubiquitin ligase subunit CulD, putative"/>
    <property type="match status" value="1"/>
</dbReference>
<evidence type="ECO:0000256" key="5">
    <source>
        <dbReference type="RuleBase" id="RU003829"/>
    </source>
</evidence>
<dbReference type="InterPro" id="IPR036317">
    <property type="entry name" value="Cullin_homology_sf"/>
</dbReference>
<evidence type="ECO:0000256" key="2">
    <source>
        <dbReference type="ARBA" id="ARBA00022499"/>
    </source>
</evidence>
<dbReference type="Pfam" id="PF10557">
    <property type="entry name" value="Cullin_Nedd8"/>
    <property type="match status" value="1"/>
</dbReference>
<keyword evidence="2" id="KW-1017">Isopeptide bond</keyword>
<dbReference type="FunFam" id="1.10.10.10:FF:000014">
    <property type="entry name" value="Cullin 1"/>
    <property type="match status" value="1"/>
</dbReference>
<dbReference type="FunFam" id="1.20.1310.10:FF:000031">
    <property type="entry name" value="Ubiquitin ligase subunit CulD"/>
    <property type="match status" value="1"/>
</dbReference>
<evidence type="ECO:0000259" key="7">
    <source>
        <dbReference type="PROSITE" id="PS50069"/>
    </source>
</evidence>
<sequence>MSSTSGDRKRKHSGKTIKDLFTTQQKPNSATAALASSSKRAKLESSTKGDSEGVRTPPATAAMSSANMYHFPSKRGNIPSTAEVVDITSSPDNSPAKATGQRNGLRKATPHLQANAGPKKLLVKNFKPTRKVDPKVFLDQIWQKVDAALETIFQQGQINFSLEELYRGVENLCRQGLAQDAKERLVTKCRGYVGGTLKARVKEMVGRKDVEVLRATLQAWATWNQHMKYVDWIFCYLDRSYLLPRQESLHDIADGLFRSTVFEHPKLNNRIIDGACDLIAVDRAGEDLDRNMFSKAIKMFHEMQVYTKHFEPRMLELSQTYVKEWSDAASTEMALPVYVKSALALMKSEMERVEIFSLDGSTRRDLLTLLEDHLISRKASRLANQDELADLFEENAVNDLELLFTLLERRKSGNTIRPAFMNWIEDTGTAIVFNEKDQDSMVVNLLSLKRQLDTIWKVSFHRHTELGHGLREAFEVFMNKTKKSSATWNTDNSKPGEMIAKYVDMLLRGGAKAIPAQLSRKAEKPTAAGVEEDNEDVIFDEDTEVNNQLDQVLDLFRFVHGKAVFEAFYKNALAKRLLLGRSASADAERSMLSRLKTECGAGFTANLEQMFKDIELSREEMSSYKTICAERNELHAIDLTVSVLSAAAWPTTSTVPVIIPPQIKHSLDKFEAHYKAKHSGRKLEWKHDLAHCLVKAKFSKGTKELGVSSFQAIVLLLFNGLKVDEHIEYNYLKEATGLPTDHLNRTLQSLACAKIRPLTKHPKGRDINPTDTFTLNAAFTDPKYRIKINMVQLKETVAENKETHERVAADRNYETQAAIVRILKARKRITHSELVAETIKVTRSRGTLDIQGIKRNIDRLIEKEFLEREDNGVYAYIA</sequence>
<evidence type="ECO:0000313" key="8">
    <source>
        <dbReference type="EMBL" id="KAF2678497.1"/>
    </source>
</evidence>
<dbReference type="InterPro" id="IPR059120">
    <property type="entry name" value="Cullin-like_AB"/>
</dbReference>
<dbReference type="Pfam" id="PF26557">
    <property type="entry name" value="Cullin_AB"/>
    <property type="match status" value="1"/>
</dbReference>
<dbReference type="SMART" id="SM00884">
    <property type="entry name" value="Cullin_Nedd8"/>
    <property type="match status" value="1"/>
</dbReference>
<proteinExistence type="inferred from homology"/>
<evidence type="ECO:0000256" key="4">
    <source>
        <dbReference type="PROSITE-ProRule" id="PRU00330"/>
    </source>
</evidence>
<dbReference type="InterPro" id="IPR016158">
    <property type="entry name" value="Cullin_homology"/>
</dbReference>
<dbReference type="InterPro" id="IPR001373">
    <property type="entry name" value="Cullin_N"/>
</dbReference>
<feature type="region of interest" description="Disordered" evidence="6">
    <location>
        <begin position="1"/>
        <end position="59"/>
    </location>
</feature>
<dbReference type="Pfam" id="PF00888">
    <property type="entry name" value="Cullin"/>
    <property type="match status" value="1"/>
</dbReference>
<dbReference type="SUPFAM" id="SSF75632">
    <property type="entry name" value="Cullin homology domain"/>
    <property type="match status" value="1"/>
</dbReference>
<name>A0A6G1IJS7_9PLEO</name>
<dbReference type="InterPro" id="IPR016159">
    <property type="entry name" value="Cullin_repeat-like_dom_sf"/>
</dbReference>
<dbReference type="Gene3D" id="1.10.10.10">
    <property type="entry name" value="Winged helix-like DNA-binding domain superfamily/Winged helix DNA-binding domain"/>
    <property type="match status" value="1"/>
</dbReference>
<dbReference type="InterPro" id="IPR036390">
    <property type="entry name" value="WH_DNA-bd_sf"/>
</dbReference>
<protein>
    <submittedName>
        <fullName evidence="8">Cullin-domain-containing protein</fullName>
    </submittedName>
</protein>
<keyword evidence="9" id="KW-1185">Reference proteome</keyword>